<evidence type="ECO:0000256" key="1">
    <source>
        <dbReference type="SAM" id="Phobius"/>
    </source>
</evidence>
<keyword evidence="1" id="KW-0812">Transmembrane</keyword>
<sequence length="771" mass="85959">MYSTLPPPRSKRSKDLGEKPKVALRKQFTAQFCLHLASHIIGVLMTAAILQLSWRNIYRSDNAPWEYRWYAFNLGQAEEANLLQFISKLHEIIITASLYGIILHIIRRLLISPTGIPLGLLVGGYQPPGTYVVHKSLWTPLVGSWRSKQWRMAIFATVLVVTTIFTNTLGPASAVALIPNTGWHALSSPFKGNTVSAAIYHHLTQNMTSKEAMAFFYPTTFNRWALGDFNDCRTRTEMGGRINHCPGASESLIKDWFSTLNSENLNSRILLDFDSRANAPASYLATALHRATSGKAVAVATTLPLTTVSLVGYFFDFVNLKRFWTTISERVRLRPSRQSAILAPIVRVQCTAYDFELAKASNKTIFFPTSWLNEADGQDDADEVWPVPSTIWNVSYEPDSTLFTWVPAPKDDRGLQEAVSIGALLNVPWVAMDPSNDSAPPHQRSAVMPCVVSSRWGTPEVTLDSAMSLRVESSFADDKALQKLGRPFSAATIQEFQLGPVVQMDHEWADLGFFTQANNMSEYEVTPIMTKEVVPGNALFTYLYNFHMLPRPDTDGLTSQHLDPQGYGRELSPLGDPVAMILSVVFADSMARARIDWPQYAVFINDSDPVTAMNVSLEPYNAMAFLQQLLIPLDEEPRGTLAVIFEVDRFGWGYGFHVAGSGSLTYAFVVLLLHMACVVIYLVYLLWFWATGGYLSSSWDDLSELLALAMTSREVLALGHVGAGIERSATWNMPVMVRSRLYEYDKLDLIVDSDPKANSSKGLLLVGKKYR</sequence>
<feature type="transmembrane region" description="Helical" evidence="1">
    <location>
        <begin position="666"/>
        <end position="689"/>
    </location>
</feature>
<dbReference type="EMBL" id="JAGPNK010000007">
    <property type="protein sequence ID" value="KAH7318117.1"/>
    <property type="molecule type" value="Genomic_DNA"/>
</dbReference>
<organism evidence="2 3">
    <name type="scientific">Stachybotrys elegans</name>
    <dbReference type="NCBI Taxonomy" id="80388"/>
    <lineage>
        <taxon>Eukaryota</taxon>
        <taxon>Fungi</taxon>
        <taxon>Dikarya</taxon>
        <taxon>Ascomycota</taxon>
        <taxon>Pezizomycotina</taxon>
        <taxon>Sordariomycetes</taxon>
        <taxon>Hypocreomycetidae</taxon>
        <taxon>Hypocreales</taxon>
        <taxon>Stachybotryaceae</taxon>
        <taxon>Stachybotrys</taxon>
    </lineage>
</organism>
<dbReference type="Proteomes" id="UP000813444">
    <property type="component" value="Unassembled WGS sequence"/>
</dbReference>
<evidence type="ECO:0000313" key="3">
    <source>
        <dbReference type="Proteomes" id="UP000813444"/>
    </source>
</evidence>
<comment type="caution">
    <text evidence="2">The sequence shown here is derived from an EMBL/GenBank/DDBJ whole genome shotgun (WGS) entry which is preliminary data.</text>
</comment>
<dbReference type="AlphaFoldDB" id="A0A8K0WS46"/>
<protein>
    <submittedName>
        <fullName evidence="2">Uncharacterized protein</fullName>
    </submittedName>
</protein>
<keyword evidence="1" id="KW-1133">Transmembrane helix</keyword>
<dbReference type="OrthoDB" id="5342924at2759"/>
<feature type="transmembrane region" description="Helical" evidence="1">
    <location>
        <begin position="153"/>
        <end position="178"/>
    </location>
</feature>
<name>A0A8K0WS46_9HYPO</name>
<evidence type="ECO:0000313" key="2">
    <source>
        <dbReference type="EMBL" id="KAH7318117.1"/>
    </source>
</evidence>
<feature type="transmembrane region" description="Helical" evidence="1">
    <location>
        <begin position="28"/>
        <end position="50"/>
    </location>
</feature>
<proteinExistence type="predicted"/>
<keyword evidence="3" id="KW-1185">Reference proteome</keyword>
<accession>A0A8K0WS46</accession>
<reference evidence="2" key="1">
    <citation type="journal article" date="2021" name="Nat. Commun.">
        <title>Genetic determinants of endophytism in the Arabidopsis root mycobiome.</title>
        <authorList>
            <person name="Mesny F."/>
            <person name="Miyauchi S."/>
            <person name="Thiergart T."/>
            <person name="Pickel B."/>
            <person name="Atanasova L."/>
            <person name="Karlsson M."/>
            <person name="Huettel B."/>
            <person name="Barry K.W."/>
            <person name="Haridas S."/>
            <person name="Chen C."/>
            <person name="Bauer D."/>
            <person name="Andreopoulos W."/>
            <person name="Pangilinan J."/>
            <person name="LaButti K."/>
            <person name="Riley R."/>
            <person name="Lipzen A."/>
            <person name="Clum A."/>
            <person name="Drula E."/>
            <person name="Henrissat B."/>
            <person name="Kohler A."/>
            <person name="Grigoriev I.V."/>
            <person name="Martin F.M."/>
            <person name="Hacquard S."/>
        </authorList>
    </citation>
    <scope>NUCLEOTIDE SEQUENCE</scope>
    <source>
        <strain evidence="2">MPI-CAGE-CH-0235</strain>
    </source>
</reference>
<gene>
    <name evidence="2" type="ORF">B0I35DRAFT_431356</name>
</gene>
<keyword evidence="1" id="KW-0472">Membrane</keyword>